<keyword evidence="1 3" id="KW-0807">Transducer</keyword>
<feature type="region of interest" description="Disordered" evidence="4">
    <location>
        <begin position="537"/>
        <end position="570"/>
    </location>
</feature>
<dbReference type="Proteomes" id="UP000003505">
    <property type="component" value="Unassembled WGS sequence"/>
</dbReference>
<dbReference type="STRING" id="546271.Selsp_0233"/>
<keyword evidence="5" id="KW-0812">Transmembrane</keyword>
<dbReference type="InterPro" id="IPR024478">
    <property type="entry name" value="HlyB_4HB_MCP"/>
</dbReference>
<gene>
    <name evidence="8" type="ORF">SELSPUOL_02486</name>
</gene>
<keyword evidence="5" id="KW-1133">Transmembrane helix</keyword>
<dbReference type="InterPro" id="IPR003660">
    <property type="entry name" value="HAMP_dom"/>
</dbReference>
<sequence>MIQWRWFFMKNMTVANKILFSFSILLIAFIAFGVFAYHSVGELDDLNTGINQRTTLVATSNRVAQAMQKTRLYVFYQVVSVDPAKKHDFAQKVQDSRQEVEDAFNALREAKKNTDFGSPDITKQALSELDAEQELWESYKRLSQAGDAMKESNNREEAEAAILSPEIVEAFDAAVAGINQDAQNCIKDAAAQKERSQAKEAQIAVITIVSLLLVIALTLAVLYWLRREINNAVQGFLQAVRRAAGGDLSVHAPVENQDEFGEMATAFNGMIDNMRSMTKKIQDTAAFVSDTSEQLTANANQSAEATQSVAQSITEVAESAAVQMDSLGETKHEIDALSDGISQAVSRIATIRKNIEDTVERANEGNELVKSTVEQMNTISETVDQSAQIVEKLGQRSQEIGEIISTISGIAEQTNLLALNAAIEAARAGENGRGFAVVAEEVRKLAEESQQAAQQIGDLISSIQTETEQAVSAMKDGREQAEKGLENVSSTGHGFSRILELIRICSDDSAQITDTMQILDGRIHTIVNLSENVNNSAKRASDASQNVSAATEEQAAGMEEIAASSRGLADSAKNLKEESVKFKV</sequence>
<dbReference type="CDD" id="cd06225">
    <property type="entry name" value="HAMP"/>
    <property type="match status" value="1"/>
</dbReference>
<evidence type="ECO:0000259" key="7">
    <source>
        <dbReference type="PROSITE" id="PS50885"/>
    </source>
</evidence>
<dbReference type="InterPro" id="IPR004089">
    <property type="entry name" value="MCPsignal_dom"/>
</dbReference>
<dbReference type="CDD" id="cd11386">
    <property type="entry name" value="MCP_signal"/>
    <property type="match status" value="1"/>
</dbReference>
<dbReference type="PANTHER" id="PTHR32089">
    <property type="entry name" value="METHYL-ACCEPTING CHEMOTAXIS PROTEIN MCPB"/>
    <property type="match status" value="1"/>
</dbReference>
<evidence type="ECO:0000256" key="1">
    <source>
        <dbReference type="ARBA" id="ARBA00023224"/>
    </source>
</evidence>
<keyword evidence="5" id="KW-0472">Membrane</keyword>
<feature type="domain" description="HAMP" evidence="7">
    <location>
        <begin position="227"/>
        <end position="279"/>
    </location>
</feature>
<dbReference type="PROSITE" id="PS50111">
    <property type="entry name" value="CHEMOTAXIS_TRANSDUC_2"/>
    <property type="match status" value="1"/>
</dbReference>
<protein>
    <submittedName>
        <fullName evidence="8">Methyl-accepting chemotaxis protein signaling domain protein</fullName>
    </submittedName>
</protein>
<dbReference type="SUPFAM" id="SSF58104">
    <property type="entry name" value="Methyl-accepting chemotaxis protein (MCP) signaling domain"/>
    <property type="match status" value="1"/>
</dbReference>
<dbReference type="GO" id="GO:0007165">
    <property type="term" value="P:signal transduction"/>
    <property type="evidence" value="ECO:0007669"/>
    <property type="project" value="UniProtKB-KW"/>
</dbReference>
<organism evidence="8 9">
    <name type="scientific">Selenomonas sputigena (strain ATCC 35185 / DSM 20758 / CCUG 44933 / VPI D19B-28)</name>
    <dbReference type="NCBI Taxonomy" id="546271"/>
    <lineage>
        <taxon>Bacteria</taxon>
        <taxon>Bacillati</taxon>
        <taxon>Bacillota</taxon>
        <taxon>Negativicutes</taxon>
        <taxon>Selenomonadales</taxon>
        <taxon>Selenomonadaceae</taxon>
        <taxon>Selenomonas</taxon>
    </lineage>
</organism>
<evidence type="ECO:0000256" key="5">
    <source>
        <dbReference type="SAM" id="Phobius"/>
    </source>
</evidence>
<evidence type="ECO:0000256" key="4">
    <source>
        <dbReference type="SAM" id="MobiDB-lite"/>
    </source>
</evidence>
<dbReference type="PROSITE" id="PS50885">
    <property type="entry name" value="HAMP"/>
    <property type="match status" value="1"/>
</dbReference>
<feature type="transmembrane region" description="Helical" evidence="5">
    <location>
        <begin position="203"/>
        <end position="225"/>
    </location>
</feature>
<reference evidence="8 9" key="1">
    <citation type="submission" date="2009-09" db="EMBL/GenBank/DDBJ databases">
        <authorList>
            <person name="Weinstock G."/>
            <person name="Sodergren E."/>
            <person name="Clifton S."/>
            <person name="Fulton L."/>
            <person name="Fulton B."/>
            <person name="Courtney L."/>
            <person name="Fronick C."/>
            <person name="Harrison M."/>
            <person name="Strong C."/>
            <person name="Farmer C."/>
            <person name="Delahaunty K."/>
            <person name="Markovic C."/>
            <person name="Hall O."/>
            <person name="Minx P."/>
            <person name="Tomlinson C."/>
            <person name="Mitreva M."/>
            <person name="Nelson J."/>
            <person name="Hou S."/>
            <person name="Wollam A."/>
            <person name="Pepin K.H."/>
            <person name="Johnson M."/>
            <person name="Bhonagiri V."/>
            <person name="Nash W.E."/>
            <person name="Warren W."/>
            <person name="Chinwalla A."/>
            <person name="Mardis E.R."/>
            <person name="Wilson R.K."/>
        </authorList>
    </citation>
    <scope>NUCLEOTIDE SEQUENCE [LARGE SCALE GENOMIC DNA]</scope>
    <source>
        <strain evidence="9">ATCC 35185 / DSM 20758 / VPI D19B-28</strain>
    </source>
</reference>
<dbReference type="SMART" id="SM00283">
    <property type="entry name" value="MA"/>
    <property type="match status" value="1"/>
</dbReference>
<dbReference type="AlphaFoldDB" id="C9LYC7"/>
<name>C9LYC7_SELS3</name>
<comment type="similarity">
    <text evidence="2">Belongs to the methyl-accepting chemotaxis (MCP) protein family.</text>
</comment>
<proteinExistence type="inferred from homology"/>
<evidence type="ECO:0000256" key="2">
    <source>
        <dbReference type="ARBA" id="ARBA00029447"/>
    </source>
</evidence>
<evidence type="ECO:0000259" key="6">
    <source>
        <dbReference type="PROSITE" id="PS50111"/>
    </source>
</evidence>
<evidence type="ECO:0000313" key="8">
    <source>
        <dbReference type="EMBL" id="EEX76157.1"/>
    </source>
</evidence>
<dbReference type="GO" id="GO:0016020">
    <property type="term" value="C:membrane"/>
    <property type="evidence" value="ECO:0007669"/>
    <property type="project" value="InterPro"/>
</dbReference>
<dbReference type="Pfam" id="PF00015">
    <property type="entry name" value="MCPsignal"/>
    <property type="match status" value="1"/>
</dbReference>
<dbReference type="SMART" id="SM00304">
    <property type="entry name" value="HAMP"/>
    <property type="match status" value="1"/>
</dbReference>
<feature type="compositionally biased region" description="Polar residues" evidence="4">
    <location>
        <begin position="537"/>
        <end position="551"/>
    </location>
</feature>
<dbReference type="EMBL" id="ACKP02000051">
    <property type="protein sequence ID" value="EEX76157.1"/>
    <property type="molecule type" value="Genomic_DNA"/>
</dbReference>
<comment type="caution">
    <text evidence="8">The sequence shown here is derived from an EMBL/GenBank/DDBJ whole genome shotgun (WGS) entry which is preliminary data.</text>
</comment>
<dbReference type="Pfam" id="PF12729">
    <property type="entry name" value="4HB_MCP_1"/>
    <property type="match status" value="1"/>
</dbReference>
<dbReference type="PANTHER" id="PTHR32089:SF112">
    <property type="entry name" value="LYSOZYME-LIKE PROTEIN-RELATED"/>
    <property type="match status" value="1"/>
</dbReference>
<dbReference type="Gene3D" id="1.10.287.950">
    <property type="entry name" value="Methyl-accepting chemotaxis protein"/>
    <property type="match status" value="1"/>
</dbReference>
<accession>C9LYC7</accession>
<dbReference type="Gene3D" id="6.10.340.10">
    <property type="match status" value="1"/>
</dbReference>
<evidence type="ECO:0000313" key="9">
    <source>
        <dbReference type="Proteomes" id="UP000003505"/>
    </source>
</evidence>
<feature type="domain" description="Methyl-accepting transducer" evidence="6">
    <location>
        <begin position="298"/>
        <end position="569"/>
    </location>
</feature>
<evidence type="ECO:0000256" key="3">
    <source>
        <dbReference type="PROSITE-ProRule" id="PRU00284"/>
    </source>
</evidence>
<dbReference type="eggNOG" id="COG0840">
    <property type="taxonomic scope" value="Bacteria"/>
</dbReference>
<dbReference type="Pfam" id="PF00672">
    <property type="entry name" value="HAMP"/>
    <property type="match status" value="1"/>
</dbReference>